<dbReference type="InterPro" id="IPR007122">
    <property type="entry name" value="Villin/Gelsolin"/>
</dbReference>
<dbReference type="PROSITE" id="PS51089">
    <property type="entry name" value="HP"/>
    <property type="match status" value="1"/>
</dbReference>
<dbReference type="GO" id="GO:0051016">
    <property type="term" value="P:barbed-end actin filament capping"/>
    <property type="evidence" value="ECO:0007669"/>
    <property type="project" value="TreeGrafter"/>
</dbReference>
<dbReference type="SMART" id="SM00153">
    <property type="entry name" value="VHP"/>
    <property type="match status" value="1"/>
</dbReference>
<feature type="region of interest" description="Disordered" evidence="2">
    <location>
        <begin position="96"/>
        <end position="117"/>
    </location>
</feature>
<sequence length="1549" mass="172548">LDSPRPILKKKSSSEEEEHHVKPILKTTSRKSIEEEGSLSKRPNEETIKPILKYPTNNSSTPHRDEVVMRVKRSPLLSAHQNRVVSLDLGDLLQRQAAAASGEPSHSPPYSRSRPLSIAERISDLTTTAVKNTPRMEETNGKLERSGSVSETASIFTQLEQREKAAAEAAKCKRAARGVRSRSKVEGGISGRFCTQPVTSCEVEQAKRNNDPDYGTGDDADPSKLSLAERVALFSRRSSAAAQPPPARTQPPIRRVRHSTEPTSTGNHPAPTAALLQPTNVTPPPPKRIVSKSMSGILVEGLMKNLAQKGGATPPKLKIRSEETSPLVDKADQDFKNNTDSDEEDNEEEVTSSSSESEDGEGTAVAGSDSGRENKENREVVIRRRSAMRRQRVTPNRGGLFPNESCQKEMVEETSSEETSSGGREVSEIICNKYQGKVGVKKSSSEVLDMLAAGGGSGGGGEVSVALRRCATQHIHSQQQVIKDEVDEFPKLTIAERLAALKEQAMASRIISSKPPPVGGVSRVSERLGQLETASQTWRSRVEQTDEVQFTVAGKMGHLGTQLLPPLPQPNLYKSDGFVSASTPSVPNSLAALMKRSISITEGEELENGDTGPSIQVPAPYDDSFSAFFTKAEDLTSPSELDELGEIDFEEISNQSTQLLVQRRNVRVQRKHKSANPVKALAARNDLKSEYVEVKTGVADREIRRINIEKLSKSSGLAMEALAGLASKEDLSAVALKKPDESLPDSKQWPRPLLIRLKGRRHGVTSLVACHYTSVNQGDSYILVTESQVFHWIGEFCNIIEKSRGTEVAQAIQSKKDLCCTGATEIYTLEGGSFSEKHRQFWRLLSLPEDMMHSYKGEQAGPPNEDEIYEIAIAETFAVYAVENELLVPLKEYWGRCPKIEMLDSNKVLVFDFGTEVYMWAGKHADMKERRQGHRLAQEVFKKGYRSDSWHATGIAWLDQQMSSRERPSCSVYCKTIQHMEPVLFKEKFLNWPDFGRVIKVSSPSGSNNNNNNNNNNSNHKGDTDGSVEARPCDVESMLDWKLPETDLVIEGTHLGRGKSYYDPERRLLHEVTTEELSIWQVRDYTKTSLYPSSFGVFHEGECYVIYWKYVVSITGREISGAPSRHGVTGRERILYTTWQGNKAPVLEQGAAALLAVDQGGVNNSTSSAQALVCQGQESPAFVTMLPGPCIILAGSREQPFEGTKRMFLCTGDCDDEGYLEEVLPQAESLRSKASIWLLDIESGKSYLWHGNAALQKNREVAQKSVSYLVDITPKEFGLDSKLRLSVEEIEEGKEPERFLGGADAIDRLLYNSSLLLKDTVETRWSLRMYHLTSITGEFTAVPVIPYRYHPTLPTAYPYRQQQLYDVSQPGLLIIDAGDKLWLWCGWWESGFTTDTRGSAWCRHLAERRAAMTSCLEYWAKRNRSSEINTSSSSVYVVWAGLEPVQFSSLFPVWDTESEKYKNARQFNIEEGHFEGEMRLVEDELAKERKTYPVSELTSHPLPAGVDPTRLELYLQLEDFNELLGMSKEEFHELPNWKRTNLKKKVGLF</sequence>
<dbReference type="GO" id="GO:0015629">
    <property type="term" value="C:actin cytoskeleton"/>
    <property type="evidence" value="ECO:0007669"/>
    <property type="project" value="TreeGrafter"/>
</dbReference>
<dbReference type="PANTHER" id="PTHR11977">
    <property type="entry name" value="VILLIN"/>
    <property type="match status" value="1"/>
</dbReference>
<feature type="compositionally biased region" description="Low complexity" evidence="2">
    <location>
        <begin position="104"/>
        <end position="117"/>
    </location>
</feature>
<feature type="compositionally biased region" description="Basic and acidic residues" evidence="2">
    <location>
        <begin position="319"/>
        <end position="339"/>
    </location>
</feature>
<feature type="region of interest" description="Disordered" evidence="2">
    <location>
        <begin position="1"/>
        <end position="64"/>
    </location>
</feature>
<feature type="compositionally biased region" description="Basic and acidic residues" evidence="2">
    <location>
        <begin position="134"/>
        <end position="145"/>
    </location>
</feature>
<feature type="region of interest" description="Disordered" evidence="2">
    <location>
        <begin position="235"/>
        <end position="290"/>
    </location>
</feature>
<dbReference type="GO" id="GO:0005737">
    <property type="term" value="C:cytoplasm"/>
    <property type="evidence" value="ECO:0007669"/>
    <property type="project" value="TreeGrafter"/>
</dbReference>
<feature type="compositionally biased region" description="Basic residues" evidence="2">
    <location>
        <begin position="383"/>
        <end position="392"/>
    </location>
</feature>
<evidence type="ECO:0000256" key="1">
    <source>
        <dbReference type="ARBA" id="ARBA00008418"/>
    </source>
</evidence>
<feature type="compositionally biased region" description="Basic and acidic residues" evidence="2">
    <location>
        <begin position="12"/>
        <end position="21"/>
    </location>
</feature>
<organism evidence="4">
    <name type="scientific">Triatoma infestans</name>
    <name type="common">Assassin bug</name>
    <dbReference type="NCBI Taxonomy" id="30076"/>
    <lineage>
        <taxon>Eukaryota</taxon>
        <taxon>Metazoa</taxon>
        <taxon>Ecdysozoa</taxon>
        <taxon>Arthropoda</taxon>
        <taxon>Hexapoda</taxon>
        <taxon>Insecta</taxon>
        <taxon>Pterygota</taxon>
        <taxon>Neoptera</taxon>
        <taxon>Paraneoptera</taxon>
        <taxon>Hemiptera</taxon>
        <taxon>Heteroptera</taxon>
        <taxon>Panheteroptera</taxon>
        <taxon>Cimicomorpha</taxon>
        <taxon>Reduviidae</taxon>
        <taxon>Triatominae</taxon>
        <taxon>Triatoma</taxon>
    </lineage>
</organism>
<dbReference type="SMART" id="SM00262">
    <property type="entry name" value="GEL"/>
    <property type="match status" value="4"/>
</dbReference>
<evidence type="ECO:0000313" key="4">
    <source>
        <dbReference type="EMBL" id="JAC14095.1"/>
    </source>
</evidence>
<dbReference type="InterPro" id="IPR007123">
    <property type="entry name" value="Gelsolin-like_dom"/>
</dbReference>
<feature type="region of interest" description="Disordered" evidence="2">
    <location>
        <begin position="130"/>
        <end position="151"/>
    </location>
</feature>
<feature type="non-terminal residue" evidence="4">
    <location>
        <position position="1"/>
    </location>
</feature>
<protein>
    <submittedName>
        <fullName evidence="4">Putative actin regulatory gelsolin/villin family</fullName>
    </submittedName>
</protein>
<feature type="compositionally biased region" description="Basic and acidic residues" evidence="2">
    <location>
        <begin position="31"/>
        <end position="48"/>
    </location>
</feature>
<reference evidence="4" key="1">
    <citation type="journal article" date="2014" name="PLoS Negl. Trop. Dis.">
        <title>An updated insight into the Sialotranscriptome of Triatoma infestans: developmental stage and geographic variations.</title>
        <authorList>
            <person name="Schwarz A."/>
            <person name="Medrano-Mercado N."/>
            <person name="Schaub G.A."/>
            <person name="Struchiner C.J."/>
            <person name="Bargues M.D."/>
            <person name="Levy M.Z."/>
            <person name="Ribeiro J.M."/>
        </authorList>
    </citation>
    <scope>NUCLEOTIDE SEQUENCE</scope>
    <source>
        <strain evidence="4">Chile</strain>
        <tissue evidence="4">Salivary glands</tissue>
    </source>
</reference>
<dbReference type="InterPro" id="IPR003128">
    <property type="entry name" value="Villin_headpiece"/>
</dbReference>
<feature type="compositionally biased region" description="Basic and acidic residues" evidence="2">
    <location>
        <begin position="370"/>
        <end position="382"/>
    </location>
</feature>
<feature type="compositionally biased region" description="Acidic residues" evidence="2">
    <location>
        <begin position="340"/>
        <end position="361"/>
    </location>
</feature>
<dbReference type="GO" id="GO:0005546">
    <property type="term" value="F:phosphatidylinositol-4,5-bisphosphate binding"/>
    <property type="evidence" value="ECO:0007669"/>
    <property type="project" value="TreeGrafter"/>
</dbReference>
<dbReference type="PANTHER" id="PTHR11977:SF45">
    <property type="entry name" value="SUPERVILLIN"/>
    <property type="match status" value="1"/>
</dbReference>
<dbReference type="GO" id="GO:0051015">
    <property type="term" value="F:actin filament binding"/>
    <property type="evidence" value="ECO:0007669"/>
    <property type="project" value="InterPro"/>
</dbReference>
<dbReference type="Gene3D" id="1.10.950.10">
    <property type="entry name" value="Villin headpiece domain"/>
    <property type="match status" value="1"/>
</dbReference>
<feature type="region of interest" description="Disordered" evidence="2">
    <location>
        <begin position="1002"/>
        <end position="1029"/>
    </location>
</feature>
<dbReference type="Gene3D" id="3.40.20.10">
    <property type="entry name" value="Severin"/>
    <property type="match status" value="5"/>
</dbReference>
<name>A0A023EXT9_TRIIF</name>
<dbReference type="GO" id="GO:0051014">
    <property type="term" value="P:actin filament severing"/>
    <property type="evidence" value="ECO:0007669"/>
    <property type="project" value="TreeGrafter"/>
</dbReference>
<dbReference type="EMBL" id="GBBI01004617">
    <property type="protein sequence ID" value="JAC14095.1"/>
    <property type="molecule type" value="mRNA"/>
</dbReference>
<dbReference type="SUPFAM" id="SSF47050">
    <property type="entry name" value="VHP, Villin headpiece domain"/>
    <property type="match status" value="1"/>
</dbReference>
<accession>A0A023EXT9</accession>
<dbReference type="Pfam" id="PF00626">
    <property type="entry name" value="Gelsolin"/>
    <property type="match status" value="1"/>
</dbReference>
<evidence type="ECO:0000259" key="3">
    <source>
        <dbReference type="PROSITE" id="PS51089"/>
    </source>
</evidence>
<comment type="similarity">
    <text evidence="1">Belongs to the villin/gelsolin family.</text>
</comment>
<feature type="compositionally biased region" description="Low complexity" evidence="2">
    <location>
        <begin position="1002"/>
        <end position="1019"/>
    </location>
</feature>
<dbReference type="InterPro" id="IPR029006">
    <property type="entry name" value="ADF-H/Gelsolin-like_dom_sf"/>
</dbReference>
<dbReference type="Pfam" id="PF02209">
    <property type="entry name" value="VHP"/>
    <property type="match status" value="1"/>
</dbReference>
<dbReference type="GO" id="GO:0008154">
    <property type="term" value="P:actin polymerization or depolymerization"/>
    <property type="evidence" value="ECO:0007669"/>
    <property type="project" value="TreeGrafter"/>
</dbReference>
<evidence type="ECO:0000256" key="2">
    <source>
        <dbReference type="SAM" id="MobiDB-lite"/>
    </source>
</evidence>
<feature type="domain" description="HP" evidence="3">
    <location>
        <begin position="1486"/>
        <end position="1549"/>
    </location>
</feature>
<dbReference type="InterPro" id="IPR036886">
    <property type="entry name" value="Villin_headpiece_dom_sf"/>
</dbReference>
<feature type="region of interest" description="Disordered" evidence="2">
    <location>
        <begin position="309"/>
        <end position="424"/>
    </location>
</feature>
<proteinExistence type="evidence at transcript level"/>
<dbReference type="SUPFAM" id="SSF55753">
    <property type="entry name" value="Actin depolymerizing proteins"/>
    <property type="match status" value="5"/>
</dbReference>